<name>A0A3R9I8J7_STROR</name>
<proteinExistence type="predicted"/>
<organism evidence="1 2">
    <name type="scientific">Streptococcus oralis</name>
    <dbReference type="NCBI Taxonomy" id="1303"/>
    <lineage>
        <taxon>Bacteria</taxon>
        <taxon>Bacillati</taxon>
        <taxon>Bacillota</taxon>
        <taxon>Bacilli</taxon>
        <taxon>Lactobacillales</taxon>
        <taxon>Streptococcaceae</taxon>
        <taxon>Streptococcus</taxon>
    </lineage>
</organism>
<dbReference type="Proteomes" id="UP000269984">
    <property type="component" value="Unassembled WGS sequence"/>
</dbReference>
<dbReference type="AlphaFoldDB" id="A0A3R9I8J7"/>
<sequence length="111" mass="13143">MKIRVDRDSVCMGDDVLPHETEFEIPEDMTVKEFFDFLEKERYLPSVQGNNVAWELRNRNGEQGVYFTKTREIIHPDAVLKEMLEGITETPLFVLLYHSTPEAYYNRKENK</sequence>
<dbReference type="EMBL" id="RJNP01000004">
    <property type="protein sequence ID" value="RSI72895.1"/>
    <property type="molecule type" value="Genomic_DNA"/>
</dbReference>
<evidence type="ECO:0000313" key="1">
    <source>
        <dbReference type="EMBL" id="RSI72895.1"/>
    </source>
</evidence>
<reference evidence="1 2" key="1">
    <citation type="submission" date="2018-11" db="EMBL/GenBank/DDBJ databases">
        <title>Species Designations Belie Phenotypic and Genotypic Heterogeneity in Oral Streptococci.</title>
        <authorList>
            <person name="Velsko I."/>
        </authorList>
    </citation>
    <scope>NUCLEOTIDE SEQUENCE [LARGE SCALE GENOMIC DNA]</scope>
    <source>
        <strain evidence="1 2">BCC11</strain>
    </source>
</reference>
<dbReference type="RefSeq" id="WP_125457292.1">
    <property type="nucleotide sequence ID" value="NZ_RJNP01000004.1"/>
</dbReference>
<accession>A0A3R9I8J7</accession>
<protein>
    <submittedName>
        <fullName evidence="1">Uncharacterized protein</fullName>
    </submittedName>
</protein>
<evidence type="ECO:0000313" key="2">
    <source>
        <dbReference type="Proteomes" id="UP000269984"/>
    </source>
</evidence>
<gene>
    <name evidence="1" type="ORF">D8857_04240</name>
</gene>
<comment type="caution">
    <text evidence="1">The sequence shown here is derived from an EMBL/GenBank/DDBJ whole genome shotgun (WGS) entry which is preliminary data.</text>
</comment>